<evidence type="ECO:0000313" key="2">
    <source>
        <dbReference type="EMBL" id="ACV62472.1"/>
    </source>
</evidence>
<evidence type="ECO:0000259" key="1">
    <source>
        <dbReference type="Pfam" id="PF12654"/>
    </source>
</evidence>
<dbReference type="AlphaFoldDB" id="C8VWC0"/>
<name>C8VWC0_DESAS</name>
<dbReference type="EMBL" id="CP001720">
    <property type="protein sequence ID" value="ACV62472.1"/>
    <property type="molecule type" value="Genomic_DNA"/>
</dbReference>
<dbReference type="Pfam" id="PF12654">
    <property type="entry name" value="DUF3786"/>
    <property type="match status" value="1"/>
</dbReference>
<dbReference type="OrthoDB" id="1795652at2"/>
<gene>
    <name evidence="2" type="ordered locus">Dtox_1614</name>
</gene>
<keyword evidence="3" id="KW-1185">Reference proteome</keyword>
<accession>C8VWC0</accession>
<dbReference type="Proteomes" id="UP000002217">
    <property type="component" value="Chromosome"/>
</dbReference>
<reference evidence="2 3" key="1">
    <citation type="journal article" date="2009" name="Stand. Genomic Sci.">
        <title>Complete genome sequence of Desulfotomaculum acetoxidans type strain (5575).</title>
        <authorList>
            <person name="Spring S."/>
            <person name="Lapidus A."/>
            <person name="Schroder M."/>
            <person name="Gleim D."/>
            <person name="Sims D."/>
            <person name="Meincke L."/>
            <person name="Glavina Del Rio T."/>
            <person name="Tice H."/>
            <person name="Copeland A."/>
            <person name="Cheng J.F."/>
            <person name="Lucas S."/>
            <person name="Chen F."/>
            <person name="Nolan M."/>
            <person name="Bruce D."/>
            <person name="Goodwin L."/>
            <person name="Pitluck S."/>
            <person name="Ivanova N."/>
            <person name="Mavromatis K."/>
            <person name="Mikhailova N."/>
            <person name="Pati A."/>
            <person name="Chen A."/>
            <person name="Palaniappan K."/>
            <person name="Land M."/>
            <person name="Hauser L."/>
            <person name="Chang Y.J."/>
            <person name="Jeffries C.D."/>
            <person name="Chain P."/>
            <person name="Saunders E."/>
            <person name="Brettin T."/>
            <person name="Detter J.C."/>
            <person name="Goker M."/>
            <person name="Bristow J."/>
            <person name="Eisen J.A."/>
            <person name="Markowitz V."/>
            <person name="Hugenholtz P."/>
            <person name="Kyrpides N.C."/>
            <person name="Klenk H.P."/>
            <person name="Han C."/>
        </authorList>
    </citation>
    <scope>NUCLEOTIDE SEQUENCE [LARGE SCALE GENOMIC DNA]</scope>
    <source>
        <strain evidence="3">ATCC 49208 / DSM 771 / VKM B-1644</strain>
    </source>
</reference>
<protein>
    <recommendedName>
        <fullName evidence="1">DUF3786 domain-containing protein</fullName>
    </recommendedName>
</protein>
<dbReference type="InterPro" id="IPR024264">
    <property type="entry name" value="DUF3786"/>
</dbReference>
<dbReference type="STRING" id="485916.Dtox_1614"/>
<dbReference type="HOGENOM" id="CLU_106581_0_0_9"/>
<proteinExistence type="predicted"/>
<sequence>MFPYMIGKEEAGPYRSATEHCLKKLILKDFEGIAKNSGAVFETEHSTITLNSLGQSVSVKLPEGKIVFNGTDYCPVLGWRIIILNYLFRADNAHLTGQLVSYRELENGHVFYPAFLRESVNLLIQKFSSEPAEQIKNVCRVFGARLEDKADICAVFEFFPRFPVTVKLWLKDEEIGGSANILFDANANHYLDAEAIAVTCMLISQFLIKQYDMMYKK</sequence>
<dbReference type="KEGG" id="dae:Dtox_1614"/>
<evidence type="ECO:0000313" key="3">
    <source>
        <dbReference type="Proteomes" id="UP000002217"/>
    </source>
</evidence>
<organism evidence="2 3">
    <name type="scientific">Desulfofarcimen acetoxidans (strain ATCC 49208 / DSM 771 / KCTC 5769 / VKM B-1644 / 5575)</name>
    <name type="common">Desulfotomaculum acetoxidans</name>
    <dbReference type="NCBI Taxonomy" id="485916"/>
    <lineage>
        <taxon>Bacteria</taxon>
        <taxon>Bacillati</taxon>
        <taxon>Bacillota</taxon>
        <taxon>Clostridia</taxon>
        <taxon>Eubacteriales</taxon>
        <taxon>Peptococcaceae</taxon>
        <taxon>Desulfofarcimen</taxon>
    </lineage>
</organism>
<dbReference type="RefSeq" id="WP_015757183.1">
    <property type="nucleotide sequence ID" value="NC_013216.1"/>
</dbReference>
<feature type="domain" description="DUF3786" evidence="1">
    <location>
        <begin position="29"/>
        <end position="204"/>
    </location>
</feature>
<dbReference type="eggNOG" id="COG1456">
    <property type="taxonomic scope" value="Bacteria"/>
</dbReference>